<dbReference type="PROSITE" id="PS50005">
    <property type="entry name" value="TPR"/>
    <property type="match status" value="1"/>
</dbReference>
<dbReference type="InterPro" id="IPR019734">
    <property type="entry name" value="TPR_rpt"/>
</dbReference>
<dbReference type="SUPFAM" id="SSF48452">
    <property type="entry name" value="TPR-like"/>
    <property type="match status" value="1"/>
</dbReference>
<dbReference type="EMBL" id="PGFJ01000002">
    <property type="protein sequence ID" value="PJJ79056.1"/>
    <property type="molecule type" value="Genomic_DNA"/>
</dbReference>
<accession>A0A2H9VL65</accession>
<gene>
    <name evidence="3" type="ORF">CLV57_2180</name>
</gene>
<dbReference type="AlphaFoldDB" id="A0A2H9VL65"/>
<feature type="repeat" description="TPR" evidence="1">
    <location>
        <begin position="262"/>
        <end position="295"/>
    </location>
</feature>
<evidence type="ECO:0000313" key="3">
    <source>
        <dbReference type="EMBL" id="PJJ79056.1"/>
    </source>
</evidence>
<evidence type="ECO:0000256" key="1">
    <source>
        <dbReference type="PROSITE-ProRule" id="PRU00339"/>
    </source>
</evidence>
<evidence type="ECO:0000313" key="4">
    <source>
        <dbReference type="Proteomes" id="UP000242687"/>
    </source>
</evidence>
<feature type="signal peptide" evidence="2">
    <location>
        <begin position="1"/>
        <end position="22"/>
    </location>
</feature>
<keyword evidence="1" id="KW-0802">TPR repeat</keyword>
<comment type="caution">
    <text evidence="3">The sequence shown here is derived from an EMBL/GenBank/DDBJ whole genome shotgun (WGS) entry which is preliminary data.</text>
</comment>
<keyword evidence="4" id="KW-1185">Reference proteome</keyword>
<proteinExistence type="predicted"/>
<organism evidence="3 4">
    <name type="scientific">Mucilaginibacter auburnensis</name>
    <dbReference type="NCBI Taxonomy" id="1457233"/>
    <lineage>
        <taxon>Bacteria</taxon>
        <taxon>Pseudomonadati</taxon>
        <taxon>Bacteroidota</taxon>
        <taxon>Sphingobacteriia</taxon>
        <taxon>Sphingobacteriales</taxon>
        <taxon>Sphingobacteriaceae</taxon>
        <taxon>Mucilaginibacter</taxon>
    </lineage>
</organism>
<sequence>MRIRKIIFSVLLIMFITPEAFCQSEVLKGVVNSLARYKRNKELKYLSAAKKSIDSLIAVNNDTSNFEKNVYLAVINSSVLYADSLNSLNLPADLLNKTTQLVDKLNGSRKRKVFEEDLKYVANCLANVHIRNAFNYLKKSDLLVAQQNLLSAKKYAPHFNRLDAYLAYINGRLGNLSAAASFYNNLPLTEEAWSENIEAASAVYKAVGDTTKAIKLLERVRRSSPENGFLLLDEANIYNNKRDYASLAPLLPALLESNSNNPDIVFVAANCYDRLNNFEKAEALYSQAIELNSSAYEPIFNLGLLYLRKAQLKNFTDNKDLLAATKWLEKAHEVAPLNTNNLEALRLLYTKTGNTVQLNNINNKLKQLTN</sequence>
<dbReference type="Gene3D" id="1.25.40.10">
    <property type="entry name" value="Tetratricopeptide repeat domain"/>
    <property type="match status" value="1"/>
</dbReference>
<protein>
    <submittedName>
        <fullName evidence="3">Tetratricopeptide repeat protein</fullName>
    </submittedName>
</protein>
<name>A0A2H9VL65_9SPHI</name>
<dbReference type="InterPro" id="IPR011990">
    <property type="entry name" value="TPR-like_helical_dom_sf"/>
</dbReference>
<keyword evidence="2" id="KW-0732">Signal</keyword>
<feature type="chain" id="PRO_5014138845" evidence="2">
    <location>
        <begin position="23"/>
        <end position="370"/>
    </location>
</feature>
<evidence type="ECO:0000256" key="2">
    <source>
        <dbReference type="SAM" id="SignalP"/>
    </source>
</evidence>
<dbReference type="Proteomes" id="UP000242687">
    <property type="component" value="Unassembled WGS sequence"/>
</dbReference>
<reference evidence="3 4" key="1">
    <citation type="submission" date="2017-11" db="EMBL/GenBank/DDBJ databases">
        <title>Genomic Encyclopedia of Archaeal and Bacterial Type Strains, Phase II (KMG-II): From Individual Species to Whole Genera.</title>
        <authorList>
            <person name="Goeker M."/>
        </authorList>
    </citation>
    <scope>NUCLEOTIDE SEQUENCE [LARGE SCALE GENOMIC DNA]</scope>
    <source>
        <strain evidence="3 4">DSM 28175</strain>
    </source>
</reference>